<feature type="domain" description="CHAT" evidence="2">
    <location>
        <begin position="745"/>
        <end position="1035"/>
    </location>
</feature>
<protein>
    <submittedName>
        <fullName evidence="3">CHAT domain protein</fullName>
    </submittedName>
</protein>
<evidence type="ECO:0000313" key="3">
    <source>
        <dbReference type="EMBL" id="QDU80133.1"/>
    </source>
</evidence>
<dbReference type="RefSeq" id="WP_144995279.1">
    <property type="nucleotide sequence ID" value="NZ_CP036281.1"/>
</dbReference>
<evidence type="ECO:0000256" key="1">
    <source>
        <dbReference type="SAM" id="SignalP"/>
    </source>
</evidence>
<feature type="signal peptide" evidence="1">
    <location>
        <begin position="1"/>
        <end position="23"/>
    </location>
</feature>
<keyword evidence="1" id="KW-0732">Signal</keyword>
<feature type="chain" id="PRO_5021861967" evidence="1">
    <location>
        <begin position="24"/>
        <end position="1044"/>
    </location>
</feature>
<dbReference type="InterPro" id="IPR024983">
    <property type="entry name" value="CHAT_dom"/>
</dbReference>
<sequence precursor="true">MRIITFNLTTVFLILVCCSRIPAQDAGQMPQAVLIQYDDESISIVPLSSPQDPALQSAEGILLWADRGMEQWRPYPQNPSEEKIELVNGLIQPTRSPDATSSISVSAFTTQLDQLTGLALFRGNGFISPAAGAMHLNPKIVIRREAQEGDVAYPAVTLTLLRGNEEVLTFPVTEGTSRITWSEIPQIPESFQEGLTSGEYTLREADGDRSVTFEIESPENFEWVMEWPEELKPLLGDDEGPLYVHLVVEHLLGQLDEEGKPIPYYSDALDLIETLPEGERTTALEQTRKVILSRLEGEEENVSYLAPTGVPLIDQARELIANGKWEQANQLLDSSELKDGGRKEGLAALYRAVILTESGLSQTMNAIAEYRQASLLLQNSDAADRFRISNNYGGFLLNQTQDRLYNHAFSIATGTSNVLLESALFWNLARAQYESAQELASELSDSHAAVVEVNQARLFAVLADLIRTLDRPDDEERLFDRAVARATLFAHEKASAASNNESTDAITRASAYEILAQIAFRKQQFEESRNEAKLAEAAYLDAGSLAGVESVRRLRGLIALRHQGEGSPEDALTHLLISHEIAELLREQIPDDQIGISRAGFLARRTYVNELIIGLLVEKKEYKRALSFVELAKARSLEDVLIEQPVEESDASASQRTLTEILEAWPKNTTVLEYYLGGDRSWVFIISPEGEVVAHVLSRLDEKPWPSRQLVTGVKQLQQNLGSQAVKMRQRLVARQGFDNAWQQELHEFYNVLIPNDAREQIAQSESLIVIPHHVLHYFPFAALVTKLDDAADSKGVAKPEFWIDAGFNLSFAPSLSTWDLLRQNSTPLQSANAVGIVEFEDAPRLPGVELDLANMRLAFKGKVNKVVPGDKATEANVINLLQQPGLLLFSTHGQNLPDNPLMSYLLCRSDAEHDGKLTGRELYSMPIEADLIVMSACYSGLADRSPLPSDDLFGLQRALLHSGSQTVLSGLWDIYDATGPILINEFFERMANGEDAAKALTESQRSFLNERRNSGKTEPWLHPYFWAVYTVSGNDQIHFSTAK</sequence>
<dbReference type="AlphaFoldDB" id="A0A518CLN8"/>
<dbReference type="OrthoDB" id="9787760at2"/>
<evidence type="ECO:0000259" key="2">
    <source>
        <dbReference type="Pfam" id="PF12770"/>
    </source>
</evidence>
<proteinExistence type="predicted"/>
<accession>A0A518CLN8</accession>
<gene>
    <name evidence="3" type="ORF">Pla110_18560</name>
</gene>
<keyword evidence="4" id="KW-1185">Reference proteome</keyword>
<reference evidence="3 4" key="1">
    <citation type="submission" date="2019-02" db="EMBL/GenBank/DDBJ databases">
        <title>Deep-cultivation of Planctomycetes and their phenomic and genomic characterization uncovers novel biology.</title>
        <authorList>
            <person name="Wiegand S."/>
            <person name="Jogler M."/>
            <person name="Boedeker C."/>
            <person name="Pinto D."/>
            <person name="Vollmers J."/>
            <person name="Rivas-Marin E."/>
            <person name="Kohn T."/>
            <person name="Peeters S.H."/>
            <person name="Heuer A."/>
            <person name="Rast P."/>
            <person name="Oberbeckmann S."/>
            <person name="Bunk B."/>
            <person name="Jeske O."/>
            <person name="Meyerdierks A."/>
            <person name="Storesund J.E."/>
            <person name="Kallscheuer N."/>
            <person name="Luecker S."/>
            <person name="Lage O.M."/>
            <person name="Pohl T."/>
            <person name="Merkel B.J."/>
            <person name="Hornburger P."/>
            <person name="Mueller R.-W."/>
            <person name="Bruemmer F."/>
            <person name="Labrenz M."/>
            <person name="Spormann A.M."/>
            <person name="Op den Camp H."/>
            <person name="Overmann J."/>
            <person name="Amann R."/>
            <person name="Jetten M.S.M."/>
            <person name="Mascher T."/>
            <person name="Medema M.H."/>
            <person name="Devos D.P."/>
            <person name="Kaster A.-K."/>
            <person name="Ovreas L."/>
            <person name="Rohde M."/>
            <person name="Galperin M.Y."/>
            <person name="Jogler C."/>
        </authorList>
    </citation>
    <scope>NUCLEOTIDE SEQUENCE [LARGE SCALE GENOMIC DNA]</scope>
    <source>
        <strain evidence="3 4">Pla110</strain>
    </source>
</reference>
<dbReference type="KEGG" id="plon:Pla110_18560"/>
<evidence type="ECO:0000313" key="4">
    <source>
        <dbReference type="Proteomes" id="UP000317178"/>
    </source>
</evidence>
<organism evidence="3 4">
    <name type="scientific">Polystyrenella longa</name>
    <dbReference type="NCBI Taxonomy" id="2528007"/>
    <lineage>
        <taxon>Bacteria</taxon>
        <taxon>Pseudomonadati</taxon>
        <taxon>Planctomycetota</taxon>
        <taxon>Planctomycetia</taxon>
        <taxon>Planctomycetales</taxon>
        <taxon>Planctomycetaceae</taxon>
        <taxon>Polystyrenella</taxon>
    </lineage>
</organism>
<dbReference type="EMBL" id="CP036281">
    <property type="protein sequence ID" value="QDU80133.1"/>
    <property type="molecule type" value="Genomic_DNA"/>
</dbReference>
<dbReference type="Pfam" id="PF12770">
    <property type="entry name" value="CHAT"/>
    <property type="match status" value="1"/>
</dbReference>
<dbReference type="Proteomes" id="UP000317178">
    <property type="component" value="Chromosome"/>
</dbReference>
<name>A0A518CLN8_9PLAN</name>